<sequence length="178" mass="20662">MLELVKNVLEDMDKQLTRIMKSLDHLDDDLIWKKLKVSTNSIGNLCLHLAGNEYQNFVSAIGNKPFIRERSRHEFDPEGSITRDELKILLLKTRSESTSTLSILSEKDLNREVIIRYTLEDWNKMHRVNASEGETYDVRVIRILLIQVATHYGYHAGQIVLLSKLLKDIKENITGQYH</sequence>
<reference evidence="1 2" key="1">
    <citation type="submission" date="2019-07" db="EMBL/GenBank/DDBJ databases">
        <title>Characterization of Brevibacillus brevis HK544, as a potential biocontrol agent.</title>
        <authorList>
            <person name="Kim H."/>
        </authorList>
    </citation>
    <scope>NUCLEOTIDE SEQUENCE [LARGE SCALE GENOMIC DNA]</scope>
    <source>
        <strain evidence="1 2">HK544</strain>
    </source>
</reference>
<proteinExistence type="predicted"/>
<dbReference type="Gene3D" id="1.20.120.450">
    <property type="entry name" value="dinb family like domain"/>
    <property type="match status" value="1"/>
</dbReference>
<name>A0A1Y4WWT2_BREBE</name>
<dbReference type="SUPFAM" id="SSF109854">
    <property type="entry name" value="DinB/YfiT-like putative metalloenzymes"/>
    <property type="match status" value="1"/>
</dbReference>
<dbReference type="Pfam" id="PF07609">
    <property type="entry name" value="DUF1572"/>
    <property type="match status" value="1"/>
</dbReference>
<dbReference type="InterPro" id="IPR011466">
    <property type="entry name" value="DUF1572"/>
</dbReference>
<dbReference type="Proteomes" id="UP000317713">
    <property type="component" value="Chromosome"/>
</dbReference>
<accession>A0A1Y4WWT2</accession>
<organism evidence="1 2">
    <name type="scientific">Brevibacillus brevis</name>
    <name type="common">Bacillus brevis</name>
    <dbReference type="NCBI Taxonomy" id="1393"/>
    <lineage>
        <taxon>Bacteria</taxon>
        <taxon>Bacillati</taxon>
        <taxon>Bacillota</taxon>
        <taxon>Bacilli</taxon>
        <taxon>Bacillales</taxon>
        <taxon>Paenibacillaceae</taxon>
        <taxon>Brevibacillus</taxon>
    </lineage>
</organism>
<dbReference type="InterPro" id="IPR034660">
    <property type="entry name" value="DinB/YfiT-like"/>
</dbReference>
<gene>
    <name evidence="1" type="ORF">FPS98_08160</name>
</gene>
<dbReference type="AlphaFoldDB" id="A0A1Y4WWT2"/>
<protein>
    <submittedName>
        <fullName evidence="1">DUF1572 domain-containing protein</fullName>
    </submittedName>
</protein>
<dbReference type="RefSeq" id="WP_087348480.1">
    <property type="nucleotide sequence ID" value="NZ_CP042161.1"/>
</dbReference>
<evidence type="ECO:0000313" key="1">
    <source>
        <dbReference type="EMBL" id="QDS33966.1"/>
    </source>
</evidence>
<evidence type="ECO:0000313" key="2">
    <source>
        <dbReference type="Proteomes" id="UP000317713"/>
    </source>
</evidence>
<dbReference type="EMBL" id="CP042161">
    <property type="protein sequence ID" value="QDS33966.1"/>
    <property type="molecule type" value="Genomic_DNA"/>
</dbReference>